<protein>
    <submittedName>
        <fullName evidence="2">Uncharacterized protein</fullName>
    </submittedName>
</protein>
<evidence type="ECO:0000313" key="2">
    <source>
        <dbReference type="EMBL" id="CAJ1782942.1"/>
    </source>
</evidence>
<dbReference type="EMBL" id="OY731398">
    <property type="protein sequence ID" value="CAJ1782942.1"/>
    <property type="molecule type" value="Genomic_DNA"/>
</dbReference>
<accession>A0AA86RKS2</accession>
<reference evidence="2" key="1">
    <citation type="submission" date="2023-10" db="EMBL/GenBank/DDBJ databases">
        <authorList>
            <person name="Domelevo Entfellner J.-B."/>
        </authorList>
    </citation>
    <scope>NUCLEOTIDE SEQUENCE</scope>
</reference>
<name>A0AA86RKS2_9FABA</name>
<sequence length="104" mass="11803">MFKSYQHQQKEEFMRLSDRFNDCLVKLAICRTLTNEGVVITAIGRFLLHGIRLVFGFGAMFGVLMSRGAERFQCPKPGHHRSCHKQAPTKETAPPQDQPTLANN</sequence>
<evidence type="ECO:0000256" key="1">
    <source>
        <dbReference type="SAM" id="MobiDB-lite"/>
    </source>
</evidence>
<proteinExistence type="predicted"/>
<dbReference type="Gramene" id="rna-AYBTSS11_LOCUS137">
    <property type="protein sequence ID" value="CAJ1782942.1"/>
    <property type="gene ID" value="gene-AYBTSS11_LOCUS137"/>
</dbReference>
<dbReference type="Proteomes" id="UP001189624">
    <property type="component" value="Chromosome 1"/>
</dbReference>
<evidence type="ECO:0000313" key="3">
    <source>
        <dbReference type="Proteomes" id="UP001189624"/>
    </source>
</evidence>
<keyword evidence="3" id="KW-1185">Reference proteome</keyword>
<gene>
    <name evidence="2" type="ORF">AYBTSS11_LOCUS137</name>
</gene>
<feature type="region of interest" description="Disordered" evidence="1">
    <location>
        <begin position="75"/>
        <end position="104"/>
    </location>
</feature>
<organism evidence="2 3">
    <name type="scientific">Sphenostylis stenocarpa</name>
    <dbReference type="NCBI Taxonomy" id="92480"/>
    <lineage>
        <taxon>Eukaryota</taxon>
        <taxon>Viridiplantae</taxon>
        <taxon>Streptophyta</taxon>
        <taxon>Embryophyta</taxon>
        <taxon>Tracheophyta</taxon>
        <taxon>Spermatophyta</taxon>
        <taxon>Magnoliopsida</taxon>
        <taxon>eudicotyledons</taxon>
        <taxon>Gunneridae</taxon>
        <taxon>Pentapetalae</taxon>
        <taxon>rosids</taxon>
        <taxon>fabids</taxon>
        <taxon>Fabales</taxon>
        <taxon>Fabaceae</taxon>
        <taxon>Papilionoideae</taxon>
        <taxon>50 kb inversion clade</taxon>
        <taxon>NPAAA clade</taxon>
        <taxon>indigoferoid/millettioid clade</taxon>
        <taxon>Phaseoleae</taxon>
        <taxon>Sphenostylis</taxon>
    </lineage>
</organism>
<dbReference type="AlphaFoldDB" id="A0AA86RKS2"/>